<dbReference type="GO" id="GO:0005975">
    <property type="term" value="P:carbohydrate metabolic process"/>
    <property type="evidence" value="ECO:0007669"/>
    <property type="project" value="InterPro"/>
</dbReference>
<protein>
    <submittedName>
        <fullName evidence="5">Polysaccharide deacetylase family protein</fullName>
    </submittedName>
</protein>
<keyword evidence="1" id="KW-0479">Metal-binding</keyword>
<feature type="domain" description="NodB homology" evidence="4">
    <location>
        <begin position="44"/>
        <end position="179"/>
    </location>
</feature>
<proteinExistence type="predicted"/>
<comment type="caution">
    <text evidence="5">The sequence shown here is derived from an EMBL/GenBank/DDBJ whole genome shotgun (WGS) entry which is preliminary data.</text>
</comment>
<name>A0AAE4Z5R0_9BACT</name>
<dbReference type="GO" id="GO:0016020">
    <property type="term" value="C:membrane"/>
    <property type="evidence" value="ECO:0007669"/>
    <property type="project" value="TreeGrafter"/>
</dbReference>
<dbReference type="GO" id="GO:0046872">
    <property type="term" value="F:metal ion binding"/>
    <property type="evidence" value="ECO:0007669"/>
    <property type="project" value="UniProtKB-KW"/>
</dbReference>
<organism evidence="5 6">
    <name type="scientific">Candidatus Kutchimonas denitrificans</name>
    <dbReference type="NCBI Taxonomy" id="3056748"/>
    <lineage>
        <taxon>Bacteria</taxon>
        <taxon>Pseudomonadati</taxon>
        <taxon>Gemmatimonadota</taxon>
        <taxon>Gemmatimonadia</taxon>
        <taxon>Candidatus Palauibacterales</taxon>
        <taxon>Candidatus Palauibacteraceae</taxon>
        <taxon>Candidatus Kutchimonas</taxon>
    </lineage>
</organism>
<dbReference type="InterPro" id="IPR002509">
    <property type="entry name" value="NODB_dom"/>
</dbReference>
<reference evidence="5 6" key="1">
    <citation type="submission" date="2020-01" db="EMBL/GenBank/DDBJ databases">
        <title>Genomes assembled from Gulf of Kutch pelagic sediment metagenomes.</title>
        <authorList>
            <person name="Chandrashekar M."/>
            <person name="Mahajan M.S."/>
            <person name="Dave K.J."/>
            <person name="Vatsa P."/>
            <person name="Nathani N.M."/>
        </authorList>
    </citation>
    <scope>NUCLEOTIDE SEQUENCE [LARGE SCALE GENOMIC DNA]</scope>
    <source>
        <strain evidence="5">KS3-K002</strain>
    </source>
</reference>
<feature type="chain" id="PRO_5042049961" evidence="3">
    <location>
        <begin position="25"/>
        <end position="328"/>
    </location>
</feature>
<gene>
    <name evidence="5" type="ORF">GWO12_02975</name>
</gene>
<evidence type="ECO:0000313" key="5">
    <source>
        <dbReference type="EMBL" id="NIR74063.1"/>
    </source>
</evidence>
<dbReference type="SUPFAM" id="SSF88713">
    <property type="entry name" value="Glycoside hydrolase/deacetylase"/>
    <property type="match status" value="1"/>
</dbReference>
<evidence type="ECO:0000256" key="1">
    <source>
        <dbReference type="ARBA" id="ARBA00022723"/>
    </source>
</evidence>
<feature type="signal peptide" evidence="3">
    <location>
        <begin position="1"/>
        <end position="24"/>
    </location>
</feature>
<keyword evidence="3" id="KW-0732">Signal</keyword>
<dbReference type="EMBL" id="JAACAK010000022">
    <property type="protein sequence ID" value="NIR74063.1"/>
    <property type="molecule type" value="Genomic_DNA"/>
</dbReference>
<accession>A0AAE4Z5R0</accession>
<dbReference type="Pfam" id="PF01522">
    <property type="entry name" value="Polysacc_deac_1"/>
    <property type="match status" value="1"/>
</dbReference>
<dbReference type="GO" id="GO:0016810">
    <property type="term" value="F:hydrolase activity, acting on carbon-nitrogen (but not peptide) bonds"/>
    <property type="evidence" value="ECO:0007669"/>
    <property type="project" value="InterPro"/>
</dbReference>
<dbReference type="Gene3D" id="3.20.20.370">
    <property type="entry name" value="Glycoside hydrolase/deacetylase"/>
    <property type="match status" value="1"/>
</dbReference>
<dbReference type="AlphaFoldDB" id="A0AAE4Z5R0"/>
<dbReference type="PANTHER" id="PTHR10587:SF133">
    <property type="entry name" value="CHITIN DEACETYLASE 1-RELATED"/>
    <property type="match status" value="1"/>
</dbReference>
<dbReference type="PROSITE" id="PS51257">
    <property type="entry name" value="PROKAR_LIPOPROTEIN"/>
    <property type="match status" value="1"/>
</dbReference>
<dbReference type="InterPro" id="IPR011330">
    <property type="entry name" value="Glyco_hydro/deAcase_b/a-brl"/>
</dbReference>
<keyword evidence="2" id="KW-0378">Hydrolase</keyword>
<dbReference type="Proteomes" id="UP000702544">
    <property type="component" value="Unassembled WGS sequence"/>
</dbReference>
<evidence type="ECO:0000256" key="2">
    <source>
        <dbReference type="ARBA" id="ARBA00022801"/>
    </source>
</evidence>
<dbReference type="InterPro" id="IPR050248">
    <property type="entry name" value="Polysacc_deacetylase_ArnD"/>
</dbReference>
<sequence length="328" mass="36155">MNARTLKALAPALALAASGGCADAGDVDTAVAAERQAARPDGEERPRIAVTLDDLPWVGPTPAEGLVGATERLLAPLTERGAAATGFVVCKGMSRHEGAEALDVWKRRGMVLGNHTARHRDLNRAPLQTWLADVRSCDAELRRAGFEPRHFRYPMLHHGPTPERRDAVLAVLAELGYEVAHVTVDNSEYLLRRPFEAALARGDQAEMQRLSELLLRHVVAAVRHARQVARRKLGRDVDHILLLHANALVAHNLEALLDALESEGFEFISLDEALSDPVYDRPEVYLGPKGLSWLYRIGPLSERDVEWDDAQARWLREELESGPSDGPE</sequence>
<dbReference type="PANTHER" id="PTHR10587">
    <property type="entry name" value="GLYCOSYL TRANSFERASE-RELATED"/>
    <property type="match status" value="1"/>
</dbReference>
<evidence type="ECO:0000259" key="4">
    <source>
        <dbReference type="Pfam" id="PF01522"/>
    </source>
</evidence>
<evidence type="ECO:0000313" key="6">
    <source>
        <dbReference type="Proteomes" id="UP000702544"/>
    </source>
</evidence>
<evidence type="ECO:0000256" key="3">
    <source>
        <dbReference type="SAM" id="SignalP"/>
    </source>
</evidence>